<evidence type="ECO:0000256" key="2">
    <source>
        <dbReference type="ARBA" id="ARBA00023235"/>
    </source>
</evidence>
<dbReference type="Proteomes" id="UP000041254">
    <property type="component" value="Unassembled WGS sequence"/>
</dbReference>
<protein>
    <recommendedName>
        <fullName evidence="5">Phosphoglycerate mutase</fullName>
    </recommendedName>
</protein>
<dbReference type="InterPro" id="IPR001345">
    <property type="entry name" value="PG/BPGM_mutase_AS"/>
</dbReference>
<dbReference type="SMART" id="SM00855">
    <property type="entry name" value="PGAM"/>
    <property type="match status" value="1"/>
</dbReference>
<dbReference type="OrthoDB" id="333438at2759"/>
<dbReference type="AlphaFoldDB" id="A0A0G4GGU6"/>
<dbReference type="InterPro" id="IPR013078">
    <property type="entry name" value="His_Pase_superF_clade-1"/>
</dbReference>
<sequence length="248" mass="29298">MLASWALLSDRKPPEDSLEIVRERETARPLSDDEMRVYLIRHGQSEYNKWRRESFTKLRWRDMITYDPEIYDAPLTERARDQIRNLSQVLNASLEAGRLEIDAIYSSPLSRSIDTAAMAFEGSDKPLLLHPLLREKCETTGDIGLPRSELQRRHPHWDFTHFHEHDEEWWHKGDPSAPLAFFRKIPHEPSTLLHERTERWANFLSGRSEKSICVVGHSMFFKRWTRSSKMRNLEVRAFIFNKATRILS</sequence>
<dbReference type="GO" id="GO:0016791">
    <property type="term" value="F:phosphatase activity"/>
    <property type="evidence" value="ECO:0007669"/>
    <property type="project" value="TreeGrafter"/>
</dbReference>
<evidence type="ECO:0000256" key="1">
    <source>
        <dbReference type="ARBA" id="ARBA00023152"/>
    </source>
</evidence>
<dbReference type="SUPFAM" id="SSF53254">
    <property type="entry name" value="Phosphoglycerate mutase-like"/>
    <property type="match status" value="1"/>
</dbReference>
<dbReference type="InterPro" id="IPR029033">
    <property type="entry name" value="His_PPase_superfam"/>
</dbReference>
<name>A0A0G4GGU6_VITBC</name>
<dbReference type="InterPro" id="IPR050275">
    <property type="entry name" value="PGM_Phosphatase"/>
</dbReference>
<keyword evidence="2" id="KW-0413">Isomerase</keyword>
<keyword evidence="4" id="KW-1185">Reference proteome</keyword>
<organism evidence="3 4">
    <name type="scientific">Vitrella brassicaformis (strain CCMP3155)</name>
    <dbReference type="NCBI Taxonomy" id="1169540"/>
    <lineage>
        <taxon>Eukaryota</taxon>
        <taxon>Sar</taxon>
        <taxon>Alveolata</taxon>
        <taxon>Colpodellida</taxon>
        <taxon>Vitrellaceae</taxon>
        <taxon>Vitrella</taxon>
    </lineage>
</organism>
<dbReference type="PANTHER" id="PTHR48100">
    <property type="entry name" value="BROAD-SPECIFICITY PHOSPHATASE YOR283W-RELATED"/>
    <property type="match status" value="1"/>
</dbReference>
<evidence type="ECO:0000313" key="4">
    <source>
        <dbReference type="Proteomes" id="UP000041254"/>
    </source>
</evidence>
<dbReference type="VEuPathDB" id="CryptoDB:Vbra_17769"/>
<keyword evidence="1" id="KW-0324">Glycolysis</keyword>
<evidence type="ECO:0000313" key="3">
    <source>
        <dbReference type="EMBL" id="CEM28676.1"/>
    </source>
</evidence>
<dbReference type="EMBL" id="CDMY01000656">
    <property type="protein sequence ID" value="CEM28676.1"/>
    <property type="molecule type" value="Genomic_DNA"/>
</dbReference>
<dbReference type="Gene3D" id="3.40.50.1240">
    <property type="entry name" value="Phosphoglycerate mutase-like"/>
    <property type="match status" value="1"/>
</dbReference>
<evidence type="ECO:0008006" key="5">
    <source>
        <dbReference type="Google" id="ProtNLM"/>
    </source>
</evidence>
<reference evidence="3 4" key="1">
    <citation type="submission" date="2014-11" db="EMBL/GenBank/DDBJ databases">
        <authorList>
            <person name="Zhu J."/>
            <person name="Qi W."/>
            <person name="Song R."/>
        </authorList>
    </citation>
    <scope>NUCLEOTIDE SEQUENCE [LARGE SCALE GENOMIC DNA]</scope>
</reference>
<accession>A0A0G4GGU6</accession>
<dbReference type="InParanoid" id="A0A0G4GGU6"/>
<dbReference type="OMA" id="ERWWYLP"/>
<dbReference type="GO" id="GO:0005737">
    <property type="term" value="C:cytoplasm"/>
    <property type="evidence" value="ECO:0007669"/>
    <property type="project" value="TreeGrafter"/>
</dbReference>
<dbReference type="PhylomeDB" id="A0A0G4GGU6"/>
<dbReference type="PROSITE" id="PS00175">
    <property type="entry name" value="PG_MUTASE"/>
    <property type="match status" value="1"/>
</dbReference>
<dbReference type="CDD" id="cd07067">
    <property type="entry name" value="HP_PGM_like"/>
    <property type="match status" value="1"/>
</dbReference>
<gene>
    <name evidence="3" type="ORF">Vbra_17769</name>
</gene>
<proteinExistence type="predicted"/>
<dbReference type="Pfam" id="PF00300">
    <property type="entry name" value="His_Phos_1"/>
    <property type="match status" value="1"/>
</dbReference>
<dbReference type="PANTHER" id="PTHR48100:SF1">
    <property type="entry name" value="HISTIDINE PHOSPHATASE FAMILY PROTEIN-RELATED"/>
    <property type="match status" value="1"/>
</dbReference>